<evidence type="ECO:0000259" key="5">
    <source>
        <dbReference type="PROSITE" id="PS50850"/>
    </source>
</evidence>
<keyword evidence="1 4" id="KW-0812">Transmembrane</keyword>
<dbReference type="Pfam" id="PF07690">
    <property type="entry name" value="MFS_1"/>
    <property type="match status" value="1"/>
</dbReference>
<feature type="transmembrane region" description="Helical" evidence="4">
    <location>
        <begin position="50"/>
        <end position="70"/>
    </location>
</feature>
<keyword evidence="7" id="KW-1185">Reference proteome</keyword>
<dbReference type="InterPro" id="IPR036259">
    <property type="entry name" value="MFS_trans_sf"/>
</dbReference>
<dbReference type="AlphaFoldDB" id="A0A4U0Q8Y8"/>
<dbReference type="GO" id="GO:0022857">
    <property type="term" value="F:transmembrane transporter activity"/>
    <property type="evidence" value="ECO:0007669"/>
    <property type="project" value="InterPro"/>
</dbReference>
<feature type="transmembrane region" description="Helical" evidence="4">
    <location>
        <begin position="300"/>
        <end position="318"/>
    </location>
</feature>
<feature type="transmembrane region" description="Helical" evidence="4">
    <location>
        <begin position="12"/>
        <end position="30"/>
    </location>
</feature>
<dbReference type="Gene3D" id="1.20.1250.20">
    <property type="entry name" value="MFS general substrate transporter like domains"/>
    <property type="match status" value="1"/>
</dbReference>
<feature type="transmembrane region" description="Helical" evidence="4">
    <location>
        <begin position="339"/>
        <end position="359"/>
    </location>
</feature>
<dbReference type="InterPro" id="IPR011701">
    <property type="entry name" value="MFS"/>
</dbReference>
<evidence type="ECO:0000256" key="1">
    <source>
        <dbReference type="ARBA" id="ARBA00022692"/>
    </source>
</evidence>
<reference evidence="6 7" key="1">
    <citation type="submission" date="2019-04" db="EMBL/GenBank/DDBJ databases">
        <title>Chitiniphilus eburnea sp. nov., a novel chitinolytic bacterium isolated from aquaculture sludge.</title>
        <authorList>
            <person name="Sheng M."/>
        </authorList>
    </citation>
    <scope>NUCLEOTIDE SEQUENCE [LARGE SCALE GENOMIC DNA]</scope>
    <source>
        <strain evidence="6 7">HX-2-15</strain>
    </source>
</reference>
<dbReference type="CDD" id="cd17324">
    <property type="entry name" value="MFS_NepI_like"/>
    <property type="match status" value="1"/>
</dbReference>
<dbReference type="EMBL" id="SUMF01000002">
    <property type="protein sequence ID" value="TJZ77390.1"/>
    <property type="molecule type" value="Genomic_DNA"/>
</dbReference>
<keyword evidence="3 4" id="KW-0472">Membrane</keyword>
<dbReference type="PANTHER" id="PTHR42910">
    <property type="entry name" value="TRANSPORTER SCO4007-RELATED"/>
    <property type="match status" value="1"/>
</dbReference>
<feature type="transmembrane region" description="Helical" evidence="4">
    <location>
        <begin position="102"/>
        <end position="128"/>
    </location>
</feature>
<evidence type="ECO:0000256" key="3">
    <source>
        <dbReference type="ARBA" id="ARBA00023136"/>
    </source>
</evidence>
<evidence type="ECO:0000256" key="4">
    <source>
        <dbReference type="SAM" id="Phobius"/>
    </source>
</evidence>
<sequence length="394" mass="40761">MTSPPPVLTPRLVALMAFATGLTVASNYYAQPLLGTLASAFGMSEAMAGFIVTTAQLGYALGLVFLVPLGDVMERRGLIVGMTLLAACGLAITASAHSVTQILIGTALTGLFVVVAQVLVPFGAALAAPDQRGRVVGTLMSGLLLGILLARTAAGLLAEVGGWRTVYWVAAPLLVLTALALWRALPTHREPSGLSYPQLLASVLRLFTEVPALRLRAALGAFSFAIFSVLWTSMAFLLANAPFHFSEATIGLFGLVGAAGALAATQAGRMADRGGANRTTTVGLVLLLLSWLPIAVAQQSLAAFVVGVLVLDLAVQAVHVSNQSVLYKLRPDARSRMTAAYMTSYFIGGAAGSLLSASAYHAAGWYGVCVAGGAISFAALVTWGLSLMRRTVTA</sequence>
<evidence type="ECO:0000256" key="2">
    <source>
        <dbReference type="ARBA" id="ARBA00022989"/>
    </source>
</evidence>
<feature type="transmembrane region" description="Helical" evidence="4">
    <location>
        <begin position="365"/>
        <end position="388"/>
    </location>
</feature>
<feature type="transmembrane region" description="Helical" evidence="4">
    <location>
        <begin position="77"/>
        <end position="96"/>
    </location>
</feature>
<feature type="transmembrane region" description="Helical" evidence="4">
    <location>
        <begin position="215"/>
        <end position="239"/>
    </location>
</feature>
<feature type="domain" description="Major facilitator superfamily (MFS) profile" evidence="5">
    <location>
        <begin position="9"/>
        <end position="394"/>
    </location>
</feature>
<feature type="transmembrane region" description="Helical" evidence="4">
    <location>
        <begin position="245"/>
        <end position="264"/>
    </location>
</feature>
<feature type="transmembrane region" description="Helical" evidence="4">
    <location>
        <begin position="135"/>
        <end position="154"/>
    </location>
</feature>
<dbReference type="OrthoDB" id="9815356at2"/>
<dbReference type="PANTHER" id="PTHR42910:SF1">
    <property type="entry name" value="MAJOR FACILITATOR SUPERFAMILY (MFS) PROFILE DOMAIN-CONTAINING PROTEIN"/>
    <property type="match status" value="1"/>
</dbReference>
<proteinExistence type="predicted"/>
<dbReference type="PROSITE" id="PS50850">
    <property type="entry name" value="MFS"/>
    <property type="match status" value="1"/>
</dbReference>
<accession>A0A4U0Q8Y8</accession>
<feature type="transmembrane region" description="Helical" evidence="4">
    <location>
        <begin position="276"/>
        <end position="294"/>
    </location>
</feature>
<name>A0A4U0Q8Y8_9NEIS</name>
<keyword evidence="2 4" id="KW-1133">Transmembrane helix</keyword>
<comment type="caution">
    <text evidence="6">The sequence shown here is derived from an EMBL/GenBank/DDBJ whole genome shotgun (WGS) entry which is preliminary data.</text>
</comment>
<evidence type="ECO:0000313" key="7">
    <source>
        <dbReference type="Proteomes" id="UP000310016"/>
    </source>
</evidence>
<dbReference type="InterPro" id="IPR020846">
    <property type="entry name" value="MFS_dom"/>
</dbReference>
<organism evidence="6 7">
    <name type="scientific">Chitiniphilus eburneus</name>
    <dbReference type="NCBI Taxonomy" id="2571148"/>
    <lineage>
        <taxon>Bacteria</taxon>
        <taxon>Pseudomonadati</taxon>
        <taxon>Pseudomonadota</taxon>
        <taxon>Betaproteobacteria</taxon>
        <taxon>Neisseriales</taxon>
        <taxon>Chitinibacteraceae</taxon>
        <taxon>Chitiniphilus</taxon>
    </lineage>
</organism>
<dbReference type="Proteomes" id="UP000310016">
    <property type="component" value="Unassembled WGS sequence"/>
</dbReference>
<dbReference type="SUPFAM" id="SSF103473">
    <property type="entry name" value="MFS general substrate transporter"/>
    <property type="match status" value="1"/>
</dbReference>
<evidence type="ECO:0000313" key="6">
    <source>
        <dbReference type="EMBL" id="TJZ77390.1"/>
    </source>
</evidence>
<gene>
    <name evidence="6" type="ORF">FAZ21_03360</name>
</gene>
<protein>
    <submittedName>
        <fullName evidence="6">MFS transporter</fullName>
    </submittedName>
</protein>
<feature type="transmembrane region" description="Helical" evidence="4">
    <location>
        <begin position="166"/>
        <end position="185"/>
    </location>
</feature>